<dbReference type="GO" id="GO:0009243">
    <property type="term" value="P:O antigen biosynthetic process"/>
    <property type="evidence" value="ECO:0007669"/>
    <property type="project" value="InterPro"/>
</dbReference>
<accession>A0A845UCP4</accession>
<dbReference type="Gene3D" id="3.90.550.10">
    <property type="entry name" value="Spore Coat Polysaccharide Biosynthesis Protein SpsA, Chain A"/>
    <property type="match status" value="1"/>
</dbReference>
<organism evidence="2">
    <name type="scientific">Acidithiobacillus ferrianus</name>
    <dbReference type="NCBI Taxonomy" id="2678518"/>
    <lineage>
        <taxon>Bacteria</taxon>
        <taxon>Pseudomonadati</taxon>
        <taxon>Pseudomonadota</taxon>
        <taxon>Acidithiobacillia</taxon>
        <taxon>Acidithiobacillales</taxon>
        <taxon>Acidithiobacillaceae</taxon>
        <taxon>Acidithiobacillus</taxon>
    </lineage>
</organism>
<feature type="domain" description="Nucleotidyl transferase" evidence="1">
    <location>
        <begin position="2"/>
        <end position="203"/>
    </location>
</feature>
<dbReference type="InterPro" id="IPR046981">
    <property type="entry name" value="G1P_cyt_trans"/>
</dbReference>
<dbReference type="InterPro" id="IPR029044">
    <property type="entry name" value="Nucleotide-diphossugar_trans"/>
</dbReference>
<dbReference type="RefSeq" id="WP_163098712.1">
    <property type="nucleotide sequence ID" value="NZ_CP127523.1"/>
</dbReference>
<keyword evidence="2" id="KW-0548">Nucleotidyltransferase</keyword>
<keyword evidence="2" id="KW-0808">Transferase</keyword>
<dbReference type="EMBL" id="WNJL01000037">
    <property type="protein sequence ID" value="NDU43527.1"/>
    <property type="molecule type" value="Genomic_DNA"/>
</dbReference>
<dbReference type="NCBIfam" id="TIGR02623">
    <property type="entry name" value="G1P_cyt_trans"/>
    <property type="match status" value="1"/>
</dbReference>
<dbReference type="CDD" id="cd02524">
    <property type="entry name" value="G1P_cytidylyltransferase"/>
    <property type="match status" value="1"/>
</dbReference>
<dbReference type="GO" id="GO:0047343">
    <property type="term" value="F:glucose-1-phosphate cytidylyltransferase activity"/>
    <property type="evidence" value="ECO:0007669"/>
    <property type="project" value="UniProtKB-EC"/>
</dbReference>
<dbReference type="PANTHER" id="PTHR47183">
    <property type="entry name" value="GLUCOSE-1-PHOSPHATE CYTIDYLYLTRANSFERASE-RELATED"/>
    <property type="match status" value="1"/>
</dbReference>
<name>A0A845UCP4_9PROT</name>
<dbReference type="InterPro" id="IPR005835">
    <property type="entry name" value="NTP_transferase_dom"/>
</dbReference>
<dbReference type="EC" id="2.7.7.33" evidence="2"/>
<comment type="caution">
    <text evidence="2">The sequence shown here is derived from an EMBL/GenBank/DDBJ whole genome shotgun (WGS) entry which is preliminary data.</text>
</comment>
<evidence type="ECO:0000313" key="2">
    <source>
        <dbReference type="EMBL" id="NDU43527.1"/>
    </source>
</evidence>
<evidence type="ECO:0000259" key="1">
    <source>
        <dbReference type="Pfam" id="PF00483"/>
    </source>
</evidence>
<dbReference type="PANTHER" id="PTHR47183:SF1">
    <property type="entry name" value="GLUCOSE-1-PHOSPHATE CYTIDYLYLTRANSFERASE"/>
    <property type="match status" value="1"/>
</dbReference>
<dbReference type="SUPFAM" id="SSF53448">
    <property type="entry name" value="Nucleotide-diphospho-sugar transferases"/>
    <property type="match status" value="1"/>
</dbReference>
<proteinExistence type="predicted"/>
<reference evidence="2" key="1">
    <citation type="submission" date="2019-11" db="EMBL/GenBank/DDBJ databases">
        <title>Acidithiobacillus ferrianus sp. nov.: a facultatively anaerobic and extremely acidophilic chemolithoautotroph.</title>
        <authorList>
            <person name="Norris P.R."/>
            <person name="Falagan C."/>
            <person name="Moya-Beltran A."/>
            <person name="Castro M."/>
            <person name="Quatrini R."/>
            <person name="Johnson D.B."/>
        </authorList>
    </citation>
    <scope>NUCLEOTIDE SEQUENCE [LARGE SCALE GENOMIC DNA]</scope>
    <source>
        <strain evidence="2">MG</strain>
    </source>
</reference>
<protein>
    <submittedName>
        <fullName evidence="2">Glucose-1-phosphate cytidylyltransferase</fullName>
        <ecNumber evidence="2">2.7.7.33</ecNumber>
    </submittedName>
</protein>
<dbReference type="AlphaFoldDB" id="A0A845UCP4"/>
<sequence>MKAVILAGGFGTRLAEETGVRPKPMVEIGGMPILWHIMKHYSTHGVQEFIICLGYKGFMIKEFFTSYLLRRADVTIDLASSHLQYQRPCAEPWRVHLIDTGAQTMTGGRLRRVREYLDVDEPFCMTYGDGVCDVDIGAEIAFHRRHGRKATLLAAQPPGRFGAFELSPHDDHVPNFCEKPEGDGAWVNGGFFVLDPETLDYIEGDETVWEKGPMERLVRESELMAYRHSGFWQPMDTLRDKQYLESLWAKGQAPWRTWTEAS</sequence>
<dbReference type="Pfam" id="PF00483">
    <property type="entry name" value="NTP_transferase"/>
    <property type="match status" value="1"/>
</dbReference>
<dbReference type="InterPro" id="IPR013446">
    <property type="entry name" value="G1P_cyt_trans-like"/>
</dbReference>
<gene>
    <name evidence="2" type="primary">rfbF</name>
    <name evidence="2" type="ORF">GL267_13080</name>
</gene>